<dbReference type="InterPro" id="IPR011991">
    <property type="entry name" value="ArsR-like_HTH"/>
</dbReference>
<protein>
    <submittedName>
        <fullName evidence="5">Metalloregulator ArsR/SmtB family transcription factor</fullName>
    </submittedName>
</protein>
<name>A0ABZ0V7S2_9MICO</name>
<proteinExistence type="predicted"/>
<feature type="domain" description="HTH arsR-type" evidence="4">
    <location>
        <begin position="1"/>
        <end position="90"/>
    </location>
</feature>
<keyword evidence="1" id="KW-0805">Transcription regulation</keyword>
<evidence type="ECO:0000313" key="5">
    <source>
        <dbReference type="EMBL" id="WQB69673.1"/>
    </source>
</evidence>
<dbReference type="PANTHER" id="PTHR33154:SF33">
    <property type="entry name" value="TRANSCRIPTIONAL REPRESSOR SDPR"/>
    <property type="match status" value="1"/>
</dbReference>
<keyword evidence="3" id="KW-0804">Transcription</keyword>
<dbReference type="PROSITE" id="PS50987">
    <property type="entry name" value="HTH_ARSR_2"/>
    <property type="match status" value="1"/>
</dbReference>
<dbReference type="InterPro" id="IPR036390">
    <property type="entry name" value="WH_DNA-bd_sf"/>
</dbReference>
<dbReference type="InterPro" id="IPR001845">
    <property type="entry name" value="HTH_ArsR_DNA-bd_dom"/>
</dbReference>
<gene>
    <name evidence="5" type="ORF">T9R20_13345</name>
</gene>
<dbReference type="SUPFAM" id="SSF46785">
    <property type="entry name" value="Winged helix' DNA-binding domain"/>
    <property type="match status" value="1"/>
</dbReference>
<reference evidence="5 6" key="1">
    <citation type="submission" date="2023-06" db="EMBL/GenBank/DDBJ databases">
        <title>Rock-solubilizing bacteria, Microbacterium invictum, promotes re-establishment of vegetation in rocky wasteland by accelerating rock bio-weathering and reshaping soil bacterial community.</title>
        <authorList>
            <person name="Liu C."/>
        </authorList>
    </citation>
    <scope>NUCLEOTIDE SEQUENCE [LARGE SCALE GENOMIC DNA]</scope>
    <source>
        <strain evidence="5 6">X-18</strain>
    </source>
</reference>
<dbReference type="InterPro" id="IPR051081">
    <property type="entry name" value="HTH_MetalResp_TranReg"/>
</dbReference>
<keyword evidence="2" id="KW-0238">DNA-binding</keyword>
<dbReference type="Pfam" id="PF12840">
    <property type="entry name" value="HTH_20"/>
    <property type="match status" value="1"/>
</dbReference>
<dbReference type="InterPro" id="IPR036388">
    <property type="entry name" value="WH-like_DNA-bd_sf"/>
</dbReference>
<keyword evidence="6" id="KW-1185">Reference proteome</keyword>
<dbReference type="NCBIfam" id="NF033788">
    <property type="entry name" value="HTH_metalloreg"/>
    <property type="match status" value="1"/>
</dbReference>
<dbReference type="SMART" id="SM00418">
    <property type="entry name" value="HTH_ARSR"/>
    <property type="match status" value="1"/>
</dbReference>
<dbReference type="EMBL" id="CP139779">
    <property type="protein sequence ID" value="WQB69673.1"/>
    <property type="molecule type" value="Genomic_DNA"/>
</dbReference>
<evidence type="ECO:0000256" key="1">
    <source>
        <dbReference type="ARBA" id="ARBA00023015"/>
    </source>
</evidence>
<evidence type="ECO:0000259" key="4">
    <source>
        <dbReference type="PROSITE" id="PS50987"/>
    </source>
</evidence>
<evidence type="ECO:0000256" key="2">
    <source>
        <dbReference type="ARBA" id="ARBA00023125"/>
    </source>
</evidence>
<accession>A0ABZ0V7S2</accession>
<dbReference type="PANTHER" id="PTHR33154">
    <property type="entry name" value="TRANSCRIPTIONAL REGULATOR, ARSR FAMILY"/>
    <property type="match status" value="1"/>
</dbReference>
<organism evidence="5 6">
    <name type="scientific">Microbacterium invictum</name>
    <dbReference type="NCBI Taxonomy" id="515415"/>
    <lineage>
        <taxon>Bacteria</taxon>
        <taxon>Bacillati</taxon>
        <taxon>Actinomycetota</taxon>
        <taxon>Actinomycetes</taxon>
        <taxon>Micrococcales</taxon>
        <taxon>Microbacteriaceae</taxon>
        <taxon>Microbacterium</taxon>
    </lineage>
</organism>
<dbReference type="Proteomes" id="UP001324533">
    <property type="component" value="Chromosome"/>
</dbReference>
<dbReference type="CDD" id="cd00090">
    <property type="entry name" value="HTH_ARSR"/>
    <property type="match status" value="1"/>
</dbReference>
<sequence length="104" mass="11939">MHPFTVLSDPVRRRVVEDLAAGPRTAGELTERARAEFAVSQPAVSNHLRVLRDAGFVRVTPQGSRRIYELDRAPLDEIERWMAHHRRFWNDRLDALDDSLDAHG</sequence>
<evidence type="ECO:0000256" key="3">
    <source>
        <dbReference type="ARBA" id="ARBA00023163"/>
    </source>
</evidence>
<dbReference type="Gene3D" id="1.10.10.10">
    <property type="entry name" value="Winged helix-like DNA-binding domain superfamily/Winged helix DNA-binding domain"/>
    <property type="match status" value="1"/>
</dbReference>
<evidence type="ECO:0000313" key="6">
    <source>
        <dbReference type="Proteomes" id="UP001324533"/>
    </source>
</evidence>
<dbReference type="RefSeq" id="WP_322409795.1">
    <property type="nucleotide sequence ID" value="NZ_CP139779.1"/>
</dbReference>